<name>A0AC61S7G9_9BACT</name>
<sequence>MTTSFRNNYPILETIDSPEDLRKLDVPQLTGLCSELRQFLIMNLSSNPGHFASNMGAVELTVGLHYVFNTPYDRIVWDVGHQAYVHKILTGRRQKFHTNRKLNGISGFPNPEESMYDTFTAGHASNSISAALGMAMASQIKGENPRRNVVAVIGDASISGGLAFEGINNAASNRNNLLIILNDNDMSIDRNTGALSSYLAHLNTTKAYNRFRYKTYNLLKRLHLVSDRQKGFIMRFNNSVKSLLARQQNIFEGLNIRYFGPIDGHDIDRIVRVLSDIKDMDGPKILHLKTRKGKGFAPAETDPATWHAPGKFNPQTGERQAENTKTGSPAKYQDVFGHTLKELAETNKRIVGITAAMSSGTSIDIMQQSMPDRVFDVGISEGHAVTFAGGLAKDGLLPYVAIYSSFLQRAYDHIIHDVAIQRLPVTFCIDRAGLVGEDGVTHHGVYDMAYMRTIPNMTVAAPRNEHWLRNLMFTSSKKASGPIAIRYPRGKGELPEWKNEMHEIEIGKGECLVEGDRVAVLAVGTIVSQALKAVEKAKSEYGINAALYDMVFIKPLDNELLHDIAKKNCVIITVEDGVKRGGLGSAVMEWLAAHEYKRIVRTIGIPDQFITHGTVAELHKICGMDAESICNAIVDASKPKNYYINDFNK</sequence>
<keyword evidence="2" id="KW-1185">Reference proteome</keyword>
<gene>
    <name evidence="1" type="primary">dxs</name>
    <name evidence="1" type="ORF">E5990_02430</name>
</gene>
<dbReference type="EMBL" id="SSTG01000015">
    <property type="protein sequence ID" value="THG54552.1"/>
    <property type="molecule type" value="Genomic_DNA"/>
</dbReference>
<comment type="caution">
    <text evidence="1">The sequence shown here is derived from an EMBL/GenBank/DDBJ whole genome shotgun (WGS) entry which is preliminary data.</text>
</comment>
<proteinExistence type="predicted"/>
<accession>A0AC61S7G9</accession>
<reference evidence="1" key="1">
    <citation type="submission" date="2019-04" db="EMBL/GenBank/DDBJ databases">
        <title>Microbes associate with the intestines of laboratory mice.</title>
        <authorList>
            <person name="Navarre W."/>
            <person name="Wong E."/>
            <person name="Huang K.C."/>
            <person name="Tropini C."/>
            <person name="Ng K."/>
            <person name="Yu B."/>
        </authorList>
    </citation>
    <scope>NUCLEOTIDE SEQUENCE</scope>
    <source>
        <strain evidence="1">NM86_A22</strain>
    </source>
</reference>
<keyword evidence="1" id="KW-0808">Transferase</keyword>
<dbReference type="EC" id="2.2.1.7" evidence="1"/>
<evidence type="ECO:0000313" key="1">
    <source>
        <dbReference type="EMBL" id="THG54552.1"/>
    </source>
</evidence>
<evidence type="ECO:0000313" key="2">
    <source>
        <dbReference type="Proteomes" id="UP000305401"/>
    </source>
</evidence>
<organism evidence="1 2">
    <name type="scientific">Muribaculum caecicola</name>
    <dbReference type="NCBI Taxonomy" id="3038144"/>
    <lineage>
        <taxon>Bacteria</taxon>
        <taxon>Pseudomonadati</taxon>
        <taxon>Bacteroidota</taxon>
        <taxon>Bacteroidia</taxon>
        <taxon>Bacteroidales</taxon>
        <taxon>Muribaculaceae</taxon>
        <taxon>Muribaculum</taxon>
    </lineage>
</organism>
<protein>
    <submittedName>
        <fullName evidence="1">1-deoxy-D-xylulose-5-phosphate synthase</fullName>
        <ecNumber evidence="1">2.2.1.7</ecNumber>
    </submittedName>
</protein>
<dbReference type="Proteomes" id="UP000305401">
    <property type="component" value="Unassembled WGS sequence"/>
</dbReference>